<dbReference type="InterPro" id="IPR036116">
    <property type="entry name" value="FN3_sf"/>
</dbReference>
<evidence type="ECO:0000313" key="4">
    <source>
        <dbReference type="EMBL" id="CAH0109459.1"/>
    </source>
</evidence>
<dbReference type="InterPro" id="IPR003961">
    <property type="entry name" value="FN3_dom"/>
</dbReference>
<keyword evidence="5" id="KW-1185">Reference proteome</keyword>
<evidence type="ECO:0000256" key="2">
    <source>
        <dbReference type="SAM" id="Phobius"/>
    </source>
</evidence>
<dbReference type="Pfam" id="PF00041">
    <property type="entry name" value="fn3"/>
    <property type="match status" value="1"/>
</dbReference>
<comment type="caution">
    <text evidence="4">The sequence shown here is derived from an EMBL/GenBank/DDBJ whole genome shotgun (WGS) entry which is preliminary data.</text>
</comment>
<feature type="compositionally biased region" description="Low complexity" evidence="1">
    <location>
        <begin position="396"/>
        <end position="410"/>
    </location>
</feature>
<dbReference type="SUPFAM" id="SSF49265">
    <property type="entry name" value="Fibronectin type III"/>
    <property type="match status" value="1"/>
</dbReference>
<proteinExistence type="predicted"/>
<keyword evidence="2" id="KW-0472">Membrane</keyword>
<feature type="region of interest" description="Disordered" evidence="1">
    <location>
        <begin position="27"/>
        <end position="48"/>
    </location>
</feature>
<feature type="region of interest" description="Disordered" evidence="1">
    <location>
        <begin position="392"/>
        <end position="423"/>
    </location>
</feature>
<organism evidence="4 5">
    <name type="scientific">Daphnia galeata</name>
    <dbReference type="NCBI Taxonomy" id="27404"/>
    <lineage>
        <taxon>Eukaryota</taxon>
        <taxon>Metazoa</taxon>
        <taxon>Ecdysozoa</taxon>
        <taxon>Arthropoda</taxon>
        <taxon>Crustacea</taxon>
        <taxon>Branchiopoda</taxon>
        <taxon>Diplostraca</taxon>
        <taxon>Cladocera</taxon>
        <taxon>Anomopoda</taxon>
        <taxon>Daphniidae</taxon>
        <taxon>Daphnia</taxon>
    </lineage>
</organism>
<dbReference type="CDD" id="cd00063">
    <property type="entry name" value="FN3"/>
    <property type="match status" value="1"/>
</dbReference>
<evidence type="ECO:0000259" key="3">
    <source>
        <dbReference type="PROSITE" id="PS50853"/>
    </source>
</evidence>
<evidence type="ECO:0000256" key="1">
    <source>
        <dbReference type="SAM" id="MobiDB-lite"/>
    </source>
</evidence>
<feature type="transmembrane region" description="Helical" evidence="2">
    <location>
        <begin position="243"/>
        <end position="263"/>
    </location>
</feature>
<dbReference type="AlphaFoldDB" id="A0A8J2RRN8"/>
<feature type="compositionally biased region" description="Basic and acidic residues" evidence="1">
    <location>
        <begin position="27"/>
        <end position="45"/>
    </location>
</feature>
<accession>A0A8J2RRN8</accession>
<protein>
    <recommendedName>
        <fullName evidence="3">Fibronectin type-III domain-containing protein</fullName>
    </recommendedName>
</protein>
<dbReference type="Gene3D" id="2.60.40.10">
    <property type="entry name" value="Immunoglobulins"/>
    <property type="match status" value="2"/>
</dbReference>
<dbReference type="Proteomes" id="UP000789390">
    <property type="component" value="Unassembled WGS sequence"/>
</dbReference>
<dbReference type="InterPro" id="IPR013783">
    <property type="entry name" value="Ig-like_fold"/>
</dbReference>
<reference evidence="4" key="1">
    <citation type="submission" date="2021-11" db="EMBL/GenBank/DDBJ databases">
        <authorList>
            <person name="Schell T."/>
        </authorList>
    </citation>
    <scope>NUCLEOTIDE SEQUENCE</scope>
    <source>
        <strain evidence="4">M5</strain>
    </source>
</reference>
<dbReference type="OrthoDB" id="5803801at2759"/>
<gene>
    <name evidence="4" type="ORF">DGAL_LOCUS12937</name>
</gene>
<name>A0A8J2RRN8_9CRUS</name>
<keyword evidence="2" id="KW-0812">Transmembrane</keyword>
<keyword evidence="2" id="KW-1133">Transmembrane helix</keyword>
<evidence type="ECO:0000313" key="5">
    <source>
        <dbReference type="Proteomes" id="UP000789390"/>
    </source>
</evidence>
<feature type="domain" description="Fibronectin type-III" evidence="3">
    <location>
        <begin position="134"/>
        <end position="231"/>
    </location>
</feature>
<dbReference type="PROSITE" id="PS50853">
    <property type="entry name" value="FN3"/>
    <property type="match status" value="1"/>
</dbReference>
<sequence length="445" mass="49562">MRMNIANCLMYSVLGRKKRQVDTTTEVGEHDTHDSHAIEFPEDKPPINSSHNQATGIASGENHTNTYDNNRLVTFYQKVTGTSYTVVGVRHYAEYTIKVIACHDHDPVTNRTLCSLTAVTSARTKQSDFADDIVSGIIRYESNYTSRSIKIGWNEPDDPNGLITKYLLEYKRSDNGKVVRECVRRKDFLESNRTRLMADLIPGNYCVHVRAFSSAGPGPPTKDVCFLIEEHVTGLSNSVVSSVFILVALVVLSSAAVIGYFFMKNKKNKDDGFVSINPDYHTHYEQETQLLNDPSTPLREKLTDAYSDLLMSDPLSGNHRYTSDEIVQIDNEQPMVDKIQRSLASNLPLGNCTGAKREEDLREDEIDDDDHVPVLFPLERRAVIFVKNPVGKMAANGNGSKSESSKGTTSMASEDSKGSYVSNGSASNGYVMGILKQRRHNNTEC</sequence>
<dbReference type="FunFam" id="2.60.40.10:FF:001941">
    <property type="entry name" value="Tyrosine-protein kinase receptor"/>
    <property type="match status" value="1"/>
</dbReference>
<dbReference type="EMBL" id="CAKKLH010000292">
    <property type="protein sequence ID" value="CAH0109459.1"/>
    <property type="molecule type" value="Genomic_DNA"/>
</dbReference>